<reference evidence="3" key="1">
    <citation type="submission" date="2019-07" db="EMBL/GenBank/DDBJ databases">
        <authorList>
            <person name="Alioto T."/>
            <person name="Alioto T."/>
            <person name="Gomez Garrido J."/>
        </authorList>
    </citation>
    <scope>NUCLEOTIDE SEQUENCE</scope>
</reference>
<evidence type="ECO:0000313" key="3">
    <source>
        <dbReference type="EMBL" id="VVA34099.1"/>
    </source>
</evidence>
<gene>
    <name evidence="3" type="ORF">ALMOND_2B023646</name>
    <name evidence="2" type="ORF">L3X38_012312</name>
</gene>
<feature type="compositionally biased region" description="Basic residues" evidence="1">
    <location>
        <begin position="85"/>
        <end position="95"/>
    </location>
</feature>
<evidence type="ECO:0000313" key="5">
    <source>
        <dbReference type="Proteomes" id="UP001054821"/>
    </source>
</evidence>
<feature type="region of interest" description="Disordered" evidence="1">
    <location>
        <begin position="1"/>
        <end position="119"/>
    </location>
</feature>
<evidence type="ECO:0000256" key="1">
    <source>
        <dbReference type="SAM" id="MobiDB-lite"/>
    </source>
</evidence>
<dbReference type="EMBL" id="CABIKO010000318">
    <property type="protein sequence ID" value="VVA34099.1"/>
    <property type="molecule type" value="Genomic_DNA"/>
</dbReference>
<reference evidence="4" key="2">
    <citation type="journal article" date="2020" name="Plant J.">
        <title>Transposons played a major role in the diversification between the closely related almond and peach genomes: results from the almond genome sequence.</title>
        <authorList>
            <person name="Alioto T."/>
            <person name="Alexiou K.G."/>
            <person name="Bardil A."/>
            <person name="Barteri F."/>
            <person name="Castanera R."/>
            <person name="Cruz F."/>
            <person name="Dhingra A."/>
            <person name="Duval H."/>
            <person name="Fernandez I Marti A."/>
            <person name="Frias L."/>
            <person name="Galan B."/>
            <person name="Garcia J.L."/>
            <person name="Howad W."/>
            <person name="Gomez-Garrido J."/>
            <person name="Gut M."/>
            <person name="Julca I."/>
            <person name="Morata J."/>
            <person name="Puigdomenech P."/>
            <person name="Ribeca P."/>
            <person name="Rubio Cabetas M.J."/>
            <person name="Vlasova A."/>
            <person name="Wirthensohn M."/>
            <person name="Garcia-Mas J."/>
            <person name="Gabaldon T."/>
            <person name="Casacuberta J.M."/>
            <person name="Arus P."/>
        </authorList>
    </citation>
    <scope>NUCLEOTIDE SEQUENCE [LARGE SCALE GENOMIC DNA]</scope>
    <source>
        <strain evidence="4">cv. Texas</strain>
    </source>
</reference>
<keyword evidence="3" id="KW-0648">Protein biosynthesis</keyword>
<organism evidence="3 4">
    <name type="scientific">Prunus dulcis</name>
    <name type="common">Almond</name>
    <name type="synonym">Amygdalus dulcis</name>
    <dbReference type="NCBI Taxonomy" id="3755"/>
    <lineage>
        <taxon>Eukaryota</taxon>
        <taxon>Viridiplantae</taxon>
        <taxon>Streptophyta</taxon>
        <taxon>Embryophyta</taxon>
        <taxon>Tracheophyta</taxon>
        <taxon>Spermatophyta</taxon>
        <taxon>Magnoliopsida</taxon>
        <taxon>eudicotyledons</taxon>
        <taxon>Gunneridae</taxon>
        <taxon>Pentapetalae</taxon>
        <taxon>rosids</taxon>
        <taxon>fabids</taxon>
        <taxon>Rosales</taxon>
        <taxon>Rosaceae</taxon>
        <taxon>Amygdaloideae</taxon>
        <taxon>Amygdaleae</taxon>
        <taxon>Prunus</taxon>
    </lineage>
</organism>
<evidence type="ECO:0000313" key="2">
    <source>
        <dbReference type="EMBL" id="KAI5344435.1"/>
    </source>
</evidence>
<accession>A0A5E4G2V5</accession>
<dbReference type="Proteomes" id="UP000327085">
    <property type="component" value="Chromosome 2"/>
</dbReference>
<feature type="compositionally biased region" description="Basic and acidic residues" evidence="1">
    <location>
        <begin position="1"/>
        <end position="11"/>
    </location>
</feature>
<reference evidence="2 5" key="3">
    <citation type="journal article" date="2022" name="G3 (Bethesda)">
        <title>Whole-genome sequence and methylome profiling of the almond [Prunus dulcis (Mill.) D.A. Webb] cultivar 'Nonpareil'.</title>
        <authorList>
            <person name="D'Amico-Willman K.M."/>
            <person name="Ouma W.Z."/>
            <person name="Meulia T."/>
            <person name="Sideli G.M."/>
            <person name="Gradziel T.M."/>
            <person name="Fresnedo-Ramirez J."/>
        </authorList>
    </citation>
    <scope>NUCLEOTIDE SEQUENCE [LARGE SCALE GENOMIC DNA]</scope>
    <source>
        <strain evidence="2">Clone GOH B32 T37-40</strain>
    </source>
</reference>
<dbReference type="EMBL" id="JAJFAZ020000002">
    <property type="protein sequence ID" value="KAI5344435.1"/>
    <property type="molecule type" value="Genomic_DNA"/>
</dbReference>
<keyword evidence="3" id="KW-0396">Initiation factor</keyword>
<proteinExistence type="predicted"/>
<name>A0A5E4G2V5_PRUDU</name>
<dbReference type="Gramene" id="VVA34099">
    <property type="protein sequence ID" value="VVA34099"/>
    <property type="gene ID" value="Prudul26B023646"/>
</dbReference>
<dbReference type="InParanoid" id="A0A5E4G2V5"/>
<dbReference type="AlphaFoldDB" id="A0A5E4G2V5"/>
<evidence type="ECO:0000313" key="4">
    <source>
        <dbReference type="Proteomes" id="UP000327085"/>
    </source>
</evidence>
<keyword evidence="5" id="KW-1185">Reference proteome</keyword>
<protein>
    <submittedName>
        <fullName evidence="3">PREDICTED: eukaryotic translation initiation factor</fullName>
    </submittedName>
</protein>
<sequence length="119" mass="12885">MKSKEVPETSKSRKKKKTGRTAQEEDDLDKILSELGEGRSTSKLAALPKQEEKVEVEPDLVASVDGPAEKDGEEEVPPTVPSAAAKKKKKKKKEKEKKAAAAGDATSSVDVNDENHEET</sequence>
<dbReference type="Proteomes" id="UP001054821">
    <property type="component" value="Chromosome 2"/>
</dbReference>
<dbReference type="GO" id="GO:0003743">
    <property type="term" value="F:translation initiation factor activity"/>
    <property type="evidence" value="ECO:0007669"/>
    <property type="project" value="UniProtKB-KW"/>
</dbReference>